<dbReference type="EMBL" id="MU150266">
    <property type="protein sequence ID" value="KAF9463076.1"/>
    <property type="molecule type" value="Genomic_DNA"/>
</dbReference>
<accession>A0A9P5Y7C8</accession>
<reference evidence="1" key="1">
    <citation type="submission" date="2020-11" db="EMBL/GenBank/DDBJ databases">
        <authorList>
            <consortium name="DOE Joint Genome Institute"/>
            <person name="Ahrendt S."/>
            <person name="Riley R."/>
            <person name="Andreopoulos W."/>
            <person name="Labutti K."/>
            <person name="Pangilinan J."/>
            <person name="Ruiz-Duenas F.J."/>
            <person name="Barrasa J.M."/>
            <person name="Sanchez-Garcia M."/>
            <person name="Camarero S."/>
            <person name="Miyauchi S."/>
            <person name="Serrano A."/>
            <person name="Linde D."/>
            <person name="Babiker R."/>
            <person name="Drula E."/>
            <person name="Ayuso-Fernandez I."/>
            <person name="Pacheco R."/>
            <person name="Padilla G."/>
            <person name="Ferreira P."/>
            <person name="Barriuso J."/>
            <person name="Kellner H."/>
            <person name="Castanera R."/>
            <person name="Alfaro M."/>
            <person name="Ramirez L."/>
            <person name="Pisabarro A.G."/>
            <person name="Kuo A."/>
            <person name="Tritt A."/>
            <person name="Lipzen A."/>
            <person name="He G."/>
            <person name="Yan M."/>
            <person name="Ng V."/>
            <person name="Cullen D."/>
            <person name="Martin F."/>
            <person name="Rosso M.-N."/>
            <person name="Henrissat B."/>
            <person name="Hibbett D."/>
            <person name="Martinez A.T."/>
            <person name="Grigoriev I.V."/>
        </authorList>
    </citation>
    <scope>NUCLEOTIDE SEQUENCE</scope>
    <source>
        <strain evidence="1">CBS 247.69</strain>
    </source>
</reference>
<comment type="caution">
    <text evidence="1">The sequence shown here is derived from an EMBL/GenBank/DDBJ whole genome shotgun (WGS) entry which is preliminary data.</text>
</comment>
<sequence>MACNLLHIINFSAPRSVAFPSARIAFPESAPGPGTVEDVVTVSLVERVSAKEDNTRE</sequence>
<name>A0A9P5Y7C8_9AGAR</name>
<protein>
    <submittedName>
        <fullName evidence="1">Uncharacterized protein</fullName>
    </submittedName>
</protein>
<dbReference type="AlphaFoldDB" id="A0A9P5Y7C8"/>
<gene>
    <name evidence="1" type="ORF">BDZ94DRAFT_1260012</name>
</gene>
<evidence type="ECO:0000313" key="2">
    <source>
        <dbReference type="Proteomes" id="UP000807353"/>
    </source>
</evidence>
<keyword evidence="2" id="KW-1185">Reference proteome</keyword>
<evidence type="ECO:0000313" key="1">
    <source>
        <dbReference type="EMBL" id="KAF9463076.1"/>
    </source>
</evidence>
<proteinExistence type="predicted"/>
<organism evidence="1 2">
    <name type="scientific">Collybia nuda</name>
    <dbReference type="NCBI Taxonomy" id="64659"/>
    <lineage>
        <taxon>Eukaryota</taxon>
        <taxon>Fungi</taxon>
        <taxon>Dikarya</taxon>
        <taxon>Basidiomycota</taxon>
        <taxon>Agaricomycotina</taxon>
        <taxon>Agaricomycetes</taxon>
        <taxon>Agaricomycetidae</taxon>
        <taxon>Agaricales</taxon>
        <taxon>Tricholomatineae</taxon>
        <taxon>Clitocybaceae</taxon>
        <taxon>Collybia</taxon>
    </lineage>
</organism>
<dbReference type="Proteomes" id="UP000807353">
    <property type="component" value="Unassembled WGS sequence"/>
</dbReference>